<organism evidence="3 4">
    <name type="scientific">Caerostris extrusa</name>
    <name type="common">Bark spider</name>
    <name type="synonym">Caerostris bankana</name>
    <dbReference type="NCBI Taxonomy" id="172846"/>
    <lineage>
        <taxon>Eukaryota</taxon>
        <taxon>Metazoa</taxon>
        <taxon>Ecdysozoa</taxon>
        <taxon>Arthropoda</taxon>
        <taxon>Chelicerata</taxon>
        <taxon>Arachnida</taxon>
        <taxon>Araneae</taxon>
        <taxon>Araneomorphae</taxon>
        <taxon>Entelegynae</taxon>
        <taxon>Araneoidea</taxon>
        <taxon>Araneidae</taxon>
        <taxon>Caerostris</taxon>
    </lineage>
</organism>
<name>A0AAV4NH11_CAEEX</name>
<proteinExistence type="predicted"/>
<reference evidence="3 4" key="1">
    <citation type="submission" date="2021-06" db="EMBL/GenBank/DDBJ databases">
        <title>Caerostris extrusa draft genome.</title>
        <authorList>
            <person name="Kono N."/>
            <person name="Arakawa K."/>
        </authorList>
    </citation>
    <scope>NUCLEOTIDE SEQUENCE [LARGE SCALE GENOMIC DNA]</scope>
</reference>
<gene>
    <name evidence="3" type="ORF">CEXT_337201</name>
</gene>
<evidence type="ECO:0000256" key="1">
    <source>
        <dbReference type="SAM" id="MobiDB-lite"/>
    </source>
</evidence>
<comment type="caution">
    <text evidence="3">The sequence shown here is derived from an EMBL/GenBank/DDBJ whole genome shotgun (WGS) entry which is preliminary data.</text>
</comment>
<feature type="signal peptide" evidence="2">
    <location>
        <begin position="1"/>
        <end position="27"/>
    </location>
</feature>
<dbReference type="AlphaFoldDB" id="A0AAV4NH11"/>
<feature type="chain" id="PRO_5043943685" evidence="2">
    <location>
        <begin position="28"/>
        <end position="86"/>
    </location>
</feature>
<keyword evidence="2" id="KW-0732">Signal</keyword>
<evidence type="ECO:0000313" key="4">
    <source>
        <dbReference type="Proteomes" id="UP001054945"/>
    </source>
</evidence>
<dbReference type="Proteomes" id="UP001054945">
    <property type="component" value="Unassembled WGS sequence"/>
</dbReference>
<protein>
    <submittedName>
        <fullName evidence="3">Uncharacterized protein</fullName>
    </submittedName>
</protein>
<evidence type="ECO:0000313" key="3">
    <source>
        <dbReference type="EMBL" id="GIX83798.1"/>
    </source>
</evidence>
<keyword evidence="4" id="KW-1185">Reference proteome</keyword>
<feature type="region of interest" description="Disordered" evidence="1">
    <location>
        <begin position="32"/>
        <end position="57"/>
    </location>
</feature>
<evidence type="ECO:0000256" key="2">
    <source>
        <dbReference type="SAM" id="SignalP"/>
    </source>
</evidence>
<sequence length="86" mass="8949">MSGRGCAPTYVLPVPGSILLCLGLLGAGDHQHNSVGTGRQQKEHGEVGGDADADQLPAGTQDIEDAVDQQKGLSLLKLPFLKKLIC</sequence>
<dbReference type="EMBL" id="BPLR01020904">
    <property type="protein sequence ID" value="GIX83798.1"/>
    <property type="molecule type" value="Genomic_DNA"/>
</dbReference>
<accession>A0AAV4NH11</accession>